<dbReference type="Pfam" id="PF13365">
    <property type="entry name" value="Trypsin_2"/>
    <property type="match status" value="1"/>
</dbReference>
<dbReference type="Proteomes" id="UP000008461">
    <property type="component" value="Chromosome"/>
</dbReference>
<protein>
    <recommendedName>
        <fullName evidence="3">Peptidase S1 and S6 chymotrypsin/Hap</fullName>
    </recommendedName>
</protein>
<dbReference type="STRING" id="760192.Halhy_3359"/>
<gene>
    <name evidence="1" type="ordered locus">Halhy_3359</name>
</gene>
<dbReference type="InterPro" id="IPR009003">
    <property type="entry name" value="Peptidase_S1_PA"/>
</dbReference>
<evidence type="ECO:0008006" key="3">
    <source>
        <dbReference type="Google" id="ProtNLM"/>
    </source>
</evidence>
<dbReference type="EMBL" id="CP002691">
    <property type="protein sequence ID" value="AEE51217.1"/>
    <property type="molecule type" value="Genomic_DNA"/>
</dbReference>
<dbReference type="eggNOG" id="COG3591">
    <property type="taxonomic scope" value="Bacteria"/>
</dbReference>
<reference evidence="1 2" key="1">
    <citation type="journal article" date="2011" name="Stand. Genomic Sci.">
        <title>Complete genome sequence of Haliscomenobacter hydrossis type strain (O).</title>
        <authorList>
            <consortium name="US DOE Joint Genome Institute (JGI-PGF)"/>
            <person name="Daligault H."/>
            <person name="Lapidus A."/>
            <person name="Zeytun A."/>
            <person name="Nolan M."/>
            <person name="Lucas S."/>
            <person name="Del Rio T.G."/>
            <person name="Tice H."/>
            <person name="Cheng J.F."/>
            <person name="Tapia R."/>
            <person name="Han C."/>
            <person name="Goodwin L."/>
            <person name="Pitluck S."/>
            <person name="Liolios K."/>
            <person name="Pagani I."/>
            <person name="Ivanova N."/>
            <person name="Huntemann M."/>
            <person name="Mavromatis K."/>
            <person name="Mikhailova N."/>
            <person name="Pati A."/>
            <person name="Chen A."/>
            <person name="Palaniappan K."/>
            <person name="Land M."/>
            <person name="Hauser L."/>
            <person name="Brambilla E.M."/>
            <person name="Rohde M."/>
            <person name="Verbarg S."/>
            <person name="Goker M."/>
            <person name="Bristow J."/>
            <person name="Eisen J.A."/>
            <person name="Markowitz V."/>
            <person name="Hugenholtz P."/>
            <person name="Kyrpides N.C."/>
            <person name="Klenk H.P."/>
            <person name="Woyke T."/>
        </authorList>
    </citation>
    <scope>NUCLEOTIDE SEQUENCE [LARGE SCALE GENOMIC DNA]</scope>
    <source>
        <strain evidence="2">ATCC 27775 / DSM 1100 / LMG 10767 / O</strain>
    </source>
</reference>
<name>F4KUD5_HALH1</name>
<proteinExistence type="predicted"/>
<dbReference type="HOGENOM" id="CLU_072546_0_0_10"/>
<dbReference type="AlphaFoldDB" id="F4KUD5"/>
<dbReference type="SUPFAM" id="SSF50494">
    <property type="entry name" value="Trypsin-like serine proteases"/>
    <property type="match status" value="1"/>
</dbReference>
<evidence type="ECO:0000313" key="1">
    <source>
        <dbReference type="EMBL" id="AEE51217.1"/>
    </source>
</evidence>
<dbReference type="KEGG" id="hhy:Halhy_3359"/>
<accession>F4KUD5</accession>
<keyword evidence="2" id="KW-1185">Reference proteome</keyword>
<sequence>MFSIPISLRNSGSDKVIAVGTGFFYSKNEKLYFITNWHNVTGINPITKEPLSSHGSQPHQIMMPVLVKDEFIDWDYVEFDLYKDESNCEPDWMVHPIHGEKIDVVVIEFDSVLDNRIIPVNECKWDLDYPLEISDDIFVLGYPKGLSVAGHLPIWKKASVASEPQVHYNGLPCFLIDTASREGMSGAPVIYKRTGVHFKKQAGKVDVKSTIFGVLWNFVGIYSGRIHGTTELDAQLGIVWKKEVIDEIIEGNTYDVLSSQFKKY</sequence>
<evidence type="ECO:0000313" key="2">
    <source>
        <dbReference type="Proteomes" id="UP000008461"/>
    </source>
</evidence>
<organism evidence="1 2">
    <name type="scientific">Haliscomenobacter hydrossis (strain ATCC 27775 / DSM 1100 / LMG 10767 / O)</name>
    <dbReference type="NCBI Taxonomy" id="760192"/>
    <lineage>
        <taxon>Bacteria</taxon>
        <taxon>Pseudomonadati</taxon>
        <taxon>Bacteroidota</taxon>
        <taxon>Saprospiria</taxon>
        <taxon>Saprospirales</taxon>
        <taxon>Haliscomenobacteraceae</taxon>
        <taxon>Haliscomenobacter</taxon>
    </lineage>
</organism>
<reference key="2">
    <citation type="submission" date="2011-04" db="EMBL/GenBank/DDBJ databases">
        <title>Complete sequence of chromosome of Haliscomenobacter hydrossis DSM 1100.</title>
        <authorList>
            <consortium name="US DOE Joint Genome Institute (JGI-PGF)"/>
            <person name="Lucas S."/>
            <person name="Han J."/>
            <person name="Lapidus A."/>
            <person name="Bruce D."/>
            <person name="Goodwin L."/>
            <person name="Pitluck S."/>
            <person name="Peters L."/>
            <person name="Kyrpides N."/>
            <person name="Mavromatis K."/>
            <person name="Ivanova N."/>
            <person name="Ovchinnikova G."/>
            <person name="Pagani I."/>
            <person name="Daligault H."/>
            <person name="Detter J.C."/>
            <person name="Han C."/>
            <person name="Land M."/>
            <person name="Hauser L."/>
            <person name="Markowitz V."/>
            <person name="Cheng J.-F."/>
            <person name="Hugenholtz P."/>
            <person name="Woyke T."/>
            <person name="Wu D."/>
            <person name="Verbarg S."/>
            <person name="Frueling A."/>
            <person name="Brambilla E."/>
            <person name="Klenk H.-P."/>
            <person name="Eisen J.A."/>
        </authorList>
    </citation>
    <scope>NUCLEOTIDE SEQUENCE</scope>
    <source>
        <strain>DSM 1100</strain>
    </source>
</reference>